<dbReference type="EMBL" id="CP006850">
    <property type="protein sequence ID" value="AHH19510.1"/>
    <property type="molecule type" value="Genomic_DNA"/>
</dbReference>
<proteinExistence type="predicted"/>
<dbReference type="HOGENOM" id="CLU_1883599_0_0_11"/>
<feature type="compositionally biased region" description="Low complexity" evidence="1">
    <location>
        <begin position="32"/>
        <end position="42"/>
    </location>
</feature>
<dbReference type="RefSeq" id="WP_424991604.1">
    <property type="nucleotide sequence ID" value="NZ_CP006850.1"/>
</dbReference>
<dbReference type="STRING" id="1415166.NONO_c47260"/>
<reference evidence="2 3" key="1">
    <citation type="journal article" date="2014" name="Appl. Environ. Microbiol.">
        <title>Insights into the Microbial Degradation of Rubber and Gutta-Percha by Analysis of the Complete Genome of Nocardia nova SH22a.</title>
        <authorList>
            <person name="Luo Q."/>
            <person name="Hiessl S."/>
            <person name="Poehlein A."/>
            <person name="Daniel R."/>
            <person name="Steinbuchel A."/>
        </authorList>
    </citation>
    <scope>NUCLEOTIDE SEQUENCE [LARGE SCALE GENOMIC DNA]</scope>
    <source>
        <strain evidence="2">SH22a</strain>
    </source>
</reference>
<evidence type="ECO:0000313" key="3">
    <source>
        <dbReference type="Proteomes" id="UP000019150"/>
    </source>
</evidence>
<feature type="compositionally biased region" description="Low complexity" evidence="1">
    <location>
        <begin position="52"/>
        <end position="66"/>
    </location>
</feature>
<organism evidence="2 3">
    <name type="scientific">Nocardia nova SH22a</name>
    <dbReference type="NCBI Taxonomy" id="1415166"/>
    <lineage>
        <taxon>Bacteria</taxon>
        <taxon>Bacillati</taxon>
        <taxon>Actinomycetota</taxon>
        <taxon>Actinomycetes</taxon>
        <taxon>Mycobacteriales</taxon>
        <taxon>Nocardiaceae</taxon>
        <taxon>Nocardia</taxon>
    </lineage>
</organism>
<feature type="region of interest" description="Disordered" evidence="1">
    <location>
        <begin position="32"/>
        <end position="77"/>
    </location>
</feature>
<protein>
    <recommendedName>
        <fullName evidence="4">RNA polymerase sigma factor</fullName>
    </recommendedName>
</protein>
<sequence length="135" mass="14165">MASTNAAAATEIRGARASTVLRTAAGCSIRTTATVGGSSGTAMPGTTVLPIPAATSPSSRTSPGPRTRCRGRDPGPELVDSLELGGYRYLHSTRAELLRRLGRTTEARAAYTRAIELAATEPERLFLEHRRTGLG</sequence>
<evidence type="ECO:0008006" key="4">
    <source>
        <dbReference type="Google" id="ProtNLM"/>
    </source>
</evidence>
<dbReference type="Gene3D" id="1.25.40.10">
    <property type="entry name" value="Tetratricopeptide repeat domain"/>
    <property type="match status" value="1"/>
</dbReference>
<dbReference type="AlphaFoldDB" id="W5TJI7"/>
<gene>
    <name evidence="2" type="ORF">NONO_c47260</name>
</gene>
<dbReference type="PATRIC" id="fig|1415166.3.peg.4863"/>
<accession>W5TJI7</accession>
<dbReference type="eggNOG" id="COG4941">
    <property type="taxonomic scope" value="Bacteria"/>
</dbReference>
<name>W5TJI7_9NOCA</name>
<dbReference type="Proteomes" id="UP000019150">
    <property type="component" value="Chromosome"/>
</dbReference>
<evidence type="ECO:0000256" key="1">
    <source>
        <dbReference type="SAM" id="MobiDB-lite"/>
    </source>
</evidence>
<dbReference type="InterPro" id="IPR011990">
    <property type="entry name" value="TPR-like_helical_dom_sf"/>
</dbReference>
<dbReference type="KEGG" id="nno:NONO_c47260"/>
<keyword evidence="3" id="KW-1185">Reference proteome</keyword>
<evidence type="ECO:0000313" key="2">
    <source>
        <dbReference type="EMBL" id="AHH19510.1"/>
    </source>
</evidence>